<reference evidence="3 4" key="1">
    <citation type="submission" date="2024-11" db="EMBL/GenBank/DDBJ databases">
        <title>Chromosome-level genome assembly of the freshwater bivalve Anodonta woodiana.</title>
        <authorList>
            <person name="Chen X."/>
        </authorList>
    </citation>
    <scope>NUCLEOTIDE SEQUENCE [LARGE SCALE GENOMIC DNA]</scope>
    <source>
        <strain evidence="3">MN2024</strain>
        <tissue evidence="3">Gills</tissue>
    </source>
</reference>
<evidence type="ECO:0008006" key="5">
    <source>
        <dbReference type="Google" id="ProtNLM"/>
    </source>
</evidence>
<keyword evidence="1" id="KW-1133">Transmembrane helix</keyword>
<sequence>MMRMTMYDCVHLILSVVCLHQKLFFKGTNACTDMVFCSNGLISNNAYLCYRKDIQDKCCQYCTNLYINIEGCEYGDRLPVCSPLYCNHLFNETDCCRTCNPLYSGNQSSTSPKSSSIATEANLELSDHTVINKSLPSQAYLGWIIGGVVGLIVFLLIVIPIGHIVWRKVSRRQEEEELLLQNRPTVPLRIKPLRTERNSTRNRSSVHTYDLPDNGYIEIYPTFQISCNVPSTVNRQNVSMDTRSYASIGSSMCLNISNVDGFSTENVIQPLTQNSHEKTPGYLTVAAEYNCHRY</sequence>
<feature type="transmembrane region" description="Helical" evidence="1">
    <location>
        <begin position="140"/>
        <end position="166"/>
    </location>
</feature>
<keyword evidence="1" id="KW-0812">Transmembrane</keyword>
<proteinExistence type="predicted"/>
<evidence type="ECO:0000313" key="3">
    <source>
        <dbReference type="EMBL" id="KAL3866710.1"/>
    </source>
</evidence>
<protein>
    <recommendedName>
        <fullName evidence="5">TNFR-Cys domain-containing protein</fullName>
    </recommendedName>
</protein>
<feature type="chain" id="PRO_5044870260" description="TNFR-Cys domain-containing protein" evidence="2">
    <location>
        <begin position="31"/>
        <end position="294"/>
    </location>
</feature>
<keyword evidence="1" id="KW-0472">Membrane</keyword>
<comment type="caution">
    <text evidence="3">The sequence shown here is derived from an EMBL/GenBank/DDBJ whole genome shotgun (WGS) entry which is preliminary data.</text>
</comment>
<evidence type="ECO:0000313" key="4">
    <source>
        <dbReference type="Proteomes" id="UP001634394"/>
    </source>
</evidence>
<gene>
    <name evidence="3" type="ORF">ACJMK2_043991</name>
</gene>
<evidence type="ECO:0000256" key="1">
    <source>
        <dbReference type="SAM" id="Phobius"/>
    </source>
</evidence>
<name>A0ABD3W279_SINWO</name>
<feature type="signal peptide" evidence="2">
    <location>
        <begin position="1"/>
        <end position="30"/>
    </location>
</feature>
<evidence type="ECO:0000256" key="2">
    <source>
        <dbReference type="SAM" id="SignalP"/>
    </source>
</evidence>
<accession>A0ABD3W279</accession>
<dbReference type="AlphaFoldDB" id="A0ABD3W279"/>
<dbReference type="Proteomes" id="UP001634394">
    <property type="component" value="Unassembled WGS sequence"/>
</dbReference>
<keyword evidence="2" id="KW-0732">Signal</keyword>
<keyword evidence="4" id="KW-1185">Reference proteome</keyword>
<organism evidence="3 4">
    <name type="scientific">Sinanodonta woodiana</name>
    <name type="common">Chinese pond mussel</name>
    <name type="synonym">Anodonta woodiana</name>
    <dbReference type="NCBI Taxonomy" id="1069815"/>
    <lineage>
        <taxon>Eukaryota</taxon>
        <taxon>Metazoa</taxon>
        <taxon>Spiralia</taxon>
        <taxon>Lophotrochozoa</taxon>
        <taxon>Mollusca</taxon>
        <taxon>Bivalvia</taxon>
        <taxon>Autobranchia</taxon>
        <taxon>Heteroconchia</taxon>
        <taxon>Palaeoheterodonta</taxon>
        <taxon>Unionida</taxon>
        <taxon>Unionoidea</taxon>
        <taxon>Unionidae</taxon>
        <taxon>Unioninae</taxon>
        <taxon>Sinanodonta</taxon>
    </lineage>
</organism>
<dbReference type="EMBL" id="JBJQND010000009">
    <property type="protein sequence ID" value="KAL3866710.1"/>
    <property type="molecule type" value="Genomic_DNA"/>
</dbReference>